<gene>
    <name evidence="3" type="ORF">DCF15_02390</name>
</gene>
<name>A0A2W4ZNS9_9CYAN</name>
<keyword evidence="3" id="KW-0378">Hydrolase</keyword>
<feature type="compositionally biased region" description="Polar residues" evidence="1">
    <location>
        <begin position="1"/>
        <end position="24"/>
    </location>
</feature>
<reference evidence="3 4" key="2">
    <citation type="submission" date="2018-06" db="EMBL/GenBank/DDBJ databases">
        <title>Metagenomic assembly of (sub)arctic Cyanobacteria and their associated microbiome from non-axenic cultures.</title>
        <authorList>
            <person name="Baurain D."/>
        </authorList>
    </citation>
    <scope>NUCLEOTIDE SEQUENCE [LARGE SCALE GENOMIC DNA]</scope>
    <source>
        <strain evidence="3">ULC027bin1</strain>
    </source>
</reference>
<accession>A0A2W4ZNS9</accession>
<evidence type="ECO:0000313" key="4">
    <source>
        <dbReference type="Proteomes" id="UP000249794"/>
    </source>
</evidence>
<dbReference type="Gene3D" id="1.10.3210.10">
    <property type="entry name" value="Hypothetical protein af1432"/>
    <property type="match status" value="1"/>
</dbReference>
<dbReference type="GO" id="GO:0008832">
    <property type="term" value="F:dGTPase activity"/>
    <property type="evidence" value="ECO:0007669"/>
    <property type="project" value="TreeGrafter"/>
</dbReference>
<dbReference type="AlphaFoldDB" id="A0A2W4ZNS9"/>
<dbReference type="Pfam" id="PF19276">
    <property type="entry name" value="HD_assoc_2"/>
    <property type="match status" value="1"/>
</dbReference>
<dbReference type="GO" id="GO:0006203">
    <property type="term" value="P:dGTP catabolic process"/>
    <property type="evidence" value="ECO:0007669"/>
    <property type="project" value="TreeGrafter"/>
</dbReference>
<feature type="region of interest" description="Disordered" evidence="1">
    <location>
        <begin position="1"/>
        <end position="27"/>
    </location>
</feature>
<evidence type="ECO:0000313" key="3">
    <source>
        <dbReference type="EMBL" id="PZO60291.1"/>
    </source>
</evidence>
<dbReference type="InterPro" id="IPR045509">
    <property type="entry name" value="HD_assoc_2"/>
</dbReference>
<protein>
    <submittedName>
        <fullName evidence="3">Phosphohydrolase</fullName>
    </submittedName>
</protein>
<reference evidence="4" key="1">
    <citation type="submission" date="2018-04" db="EMBL/GenBank/DDBJ databases">
        <authorList>
            <person name="Cornet L."/>
        </authorList>
    </citation>
    <scope>NUCLEOTIDE SEQUENCE [LARGE SCALE GENOMIC DNA]</scope>
</reference>
<comment type="caution">
    <text evidence="3">The sequence shown here is derived from an EMBL/GenBank/DDBJ whole genome shotgun (WGS) entry which is preliminary data.</text>
</comment>
<dbReference type="PANTHER" id="PTHR11373:SF4">
    <property type="entry name" value="DEOXYNUCLEOSIDE TRIPHOSPHATE TRIPHOSPHOHYDROLASE SAMHD1"/>
    <property type="match status" value="1"/>
</dbReference>
<dbReference type="CDD" id="cd00077">
    <property type="entry name" value="HDc"/>
    <property type="match status" value="1"/>
</dbReference>
<evidence type="ECO:0000259" key="2">
    <source>
        <dbReference type="PROSITE" id="PS51831"/>
    </source>
</evidence>
<dbReference type="Proteomes" id="UP000249794">
    <property type="component" value="Unassembled WGS sequence"/>
</dbReference>
<proteinExistence type="predicted"/>
<evidence type="ECO:0000256" key="1">
    <source>
        <dbReference type="SAM" id="MobiDB-lite"/>
    </source>
</evidence>
<feature type="domain" description="HD" evidence="2">
    <location>
        <begin position="79"/>
        <end position="195"/>
    </location>
</feature>
<sequence length="436" mass="49690">MSLSSSELTAKSGQTPQASQTAKTRTYHDPLHGAITLNSADPIEALLTELIETAAFQRLRRIRQLGPASLTFHGAETSRFTHSLGVMAVARRAFDRLAGRHEELLMHRPTVLCAALLHDIGHGPFSHTAEEVFGSHHEQWTAAIVEKEPEVRRLLDSFALDLWRSLIQVYTHSHAVPCVWQLVSSQLDCDRIDYLMRDSYFTGASYGQLDLDRILLALDYDPLTQQLVVEQKGLSAIEHYLVVRSFMYAQIYNHPKNLSATWILEQIFIRARELLNRGQLEADLTVTTWLMEPMAELPLARYLEGDDIVFTYHVQRWQHHLDPVLADFCQRYLNRRLLKALEVTQATPAERESLLNNVQQQLAAEGIEAHRYSGLRHTWSKGYSVYQRGIKIKTQQGLKDINQLSPMVQTLSQPAQRTWLIYPHEAIVDICSLPAV</sequence>
<dbReference type="SUPFAM" id="SSF109604">
    <property type="entry name" value="HD-domain/PDEase-like"/>
    <property type="match status" value="1"/>
</dbReference>
<dbReference type="InterPro" id="IPR050135">
    <property type="entry name" value="dGTPase-like"/>
</dbReference>
<dbReference type="PANTHER" id="PTHR11373">
    <property type="entry name" value="DEOXYNUCLEOSIDE TRIPHOSPHATE TRIPHOSPHOHYDROLASE"/>
    <property type="match status" value="1"/>
</dbReference>
<dbReference type="Pfam" id="PF01966">
    <property type="entry name" value="HD"/>
    <property type="match status" value="1"/>
</dbReference>
<dbReference type="PROSITE" id="PS51831">
    <property type="entry name" value="HD"/>
    <property type="match status" value="1"/>
</dbReference>
<dbReference type="SMART" id="SM00471">
    <property type="entry name" value="HDc"/>
    <property type="match status" value="1"/>
</dbReference>
<dbReference type="InterPro" id="IPR003607">
    <property type="entry name" value="HD/PDEase_dom"/>
</dbReference>
<organism evidence="3 4">
    <name type="scientific">Phormidesmis priestleyi</name>
    <dbReference type="NCBI Taxonomy" id="268141"/>
    <lineage>
        <taxon>Bacteria</taxon>
        <taxon>Bacillati</taxon>
        <taxon>Cyanobacteriota</taxon>
        <taxon>Cyanophyceae</taxon>
        <taxon>Leptolyngbyales</taxon>
        <taxon>Leptolyngbyaceae</taxon>
        <taxon>Phormidesmis</taxon>
    </lineage>
</organism>
<dbReference type="InterPro" id="IPR006674">
    <property type="entry name" value="HD_domain"/>
</dbReference>
<dbReference type="EMBL" id="QBMP01000012">
    <property type="protein sequence ID" value="PZO60291.1"/>
    <property type="molecule type" value="Genomic_DNA"/>
</dbReference>